<sequence>MNKLSEDEIRDKLKNLNNWEYKDNKLVKEFKFNTFDDSVNFLKLIQPIADSLDHHPDVHIYYNRVIIELTTHDAGGITDLDFKLAEKIDDLSTHVR</sequence>
<dbReference type="EMBL" id="QEFD01000015">
    <property type="protein sequence ID" value="PVU77690.1"/>
    <property type="molecule type" value="Genomic_DNA"/>
</dbReference>
<evidence type="ECO:0000256" key="3">
    <source>
        <dbReference type="ARBA" id="ARBA00023239"/>
    </source>
</evidence>
<proteinExistence type="inferred from homology"/>
<dbReference type="PANTHER" id="PTHR12599:SF0">
    <property type="entry name" value="PTERIN-4-ALPHA-CARBINOLAMINE DEHYDRATASE"/>
    <property type="match status" value="1"/>
</dbReference>
<dbReference type="RefSeq" id="WP_013774815.1">
    <property type="nucleotide sequence ID" value="NC_015518.1"/>
</dbReference>
<dbReference type="Gene3D" id="3.30.1360.20">
    <property type="entry name" value="Transcriptional coactivator/pterin dehydratase"/>
    <property type="match status" value="1"/>
</dbReference>
<dbReference type="CDD" id="cd00488">
    <property type="entry name" value="PCD_DCoH"/>
    <property type="match status" value="1"/>
</dbReference>
<dbReference type="NCBIfam" id="NF002017">
    <property type="entry name" value="PRK00823.1-2"/>
    <property type="match status" value="1"/>
</dbReference>
<comment type="similarity">
    <text evidence="2 4">Belongs to the pterin-4-alpha-carbinolamine dehydratase family.</text>
</comment>
<dbReference type="InterPro" id="IPR036428">
    <property type="entry name" value="PCD_sf"/>
</dbReference>
<gene>
    <name evidence="5" type="ORF">DDW13_00370</name>
</gene>
<evidence type="ECO:0000313" key="6">
    <source>
        <dbReference type="Proteomes" id="UP000245638"/>
    </source>
</evidence>
<evidence type="ECO:0000313" key="5">
    <source>
        <dbReference type="EMBL" id="PVU77690.1"/>
    </source>
</evidence>
<dbReference type="PANTHER" id="PTHR12599">
    <property type="entry name" value="PTERIN-4-ALPHA-CARBINOLAMINE DEHYDRATASE"/>
    <property type="match status" value="1"/>
</dbReference>
<keyword evidence="3 4" id="KW-0456">Lyase</keyword>
<dbReference type="AlphaFoldDB" id="A0A2T9XC53"/>
<dbReference type="GO" id="GO:0008124">
    <property type="term" value="F:4-alpha-hydroxytetrahydrobiopterin dehydratase activity"/>
    <property type="evidence" value="ECO:0007669"/>
    <property type="project" value="UniProtKB-UniRule"/>
</dbReference>
<evidence type="ECO:0000256" key="4">
    <source>
        <dbReference type="HAMAP-Rule" id="MF_00434"/>
    </source>
</evidence>
<comment type="catalytic activity">
    <reaction evidence="1 4">
        <text>(4aS,6R)-4a-hydroxy-L-erythro-5,6,7,8-tetrahydrobiopterin = (6R)-L-erythro-6,7-dihydrobiopterin + H2O</text>
        <dbReference type="Rhea" id="RHEA:11920"/>
        <dbReference type="ChEBI" id="CHEBI:15377"/>
        <dbReference type="ChEBI" id="CHEBI:15642"/>
        <dbReference type="ChEBI" id="CHEBI:43120"/>
        <dbReference type="EC" id="4.2.1.96"/>
    </reaction>
</comment>
<evidence type="ECO:0000256" key="2">
    <source>
        <dbReference type="ARBA" id="ARBA00006472"/>
    </source>
</evidence>
<name>A0A2T9XC53_9CREN</name>
<organism evidence="5 6">
    <name type="scientific">Acidianus hospitalis</name>
    <dbReference type="NCBI Taxonomy" id="563177"/>
    <lineage>
        <taxon>Archaea</taxon>
        <taxon>Thermoproteota</taxon>
        <taxon>Thermoprotei</taxon>
        <taxon>Sulfolobales</taxon>
        <taxon>Sulfolobaceae</taxon>
        <taxon>Acidianus</taxon>
    </lineage>
</organism>
<protein>
    <recommendedName>
        <fullName evidence="4">Putative pterin-4-alpha-carbinolamine dehydratase</fullName>
        <shortName evidence="4">PHS</shortName>
        <ecNumber evidence="4">4.2.1.96</ecNumber>
    </recommendedName>
    <alternativeName>
        <fullName evidence="4">4-alpha-hydroxy-tetrahydropterin dehydratase</fullName>
    </alternativeName>
    <alternativeName>
        <fullName evidence="4">Pterin carbinolamine dehydratase</fullName>
        <shortName evidence="4">PCD</shortName>
    </alternativeName>
</protein>
<evidence type="ECO:0000256" key="1">
    <source>
        <dbReference type="ARBA" id="ARBA00001554"/>
    </source>
</evidence>
<dbReference type="InterPro" id="IPR001533">
    <property type="entry name" value="Pterin_deHydtase"/>
</dbReference>
<dbReference type="Proteomes" id="UP000245638">
    <property type="component" value="Unassembled WGS sequence"/>
</dbReference>
<dbReference type="GO" id="GO:0006729">
    <property type="term" value="P:tetrahydrobiopterin biosynthetic process"/>
    <property type="evidence" value="ECO:0007669"/>
    <property type="project" value="InterPro"/>
</dbReference>
<dbReference type="EC" id="4.2.1.96" evidence="4"/>
<accession>A0A2T9XC53</accession>
<comment type="caution">
    <text evidence="5">The sequence shown here is derived from an EMBL/GenBank/DDBJ whole genome shotgun (WGS) entry which is preliminary data.</text>
</comment>
<reference evidence="5 6" key="1">
    <citation type="journal article" date="2015" name="Appl. Environ. Microbiol.">
        <title>Nanoarchaeota, Their Sulfolobales Host, and Nanoarchaeota Virus Distribution across Yellowstone National Park Hot Springs.</title>
        <authorList>
            <person name="Munson-McGee J.H."/>
            <person name="Field E.K."/>
            <person name="Bateson M."/>
            <person name="Rooney C."/>
            <person name="Stepanauskas R."/>
            <person name="Young M.J."/>
        </authorList>
    </citation>
    <scope>NUCLEOTIDE SEQUENCE [LARGE SCALE GENOMIC DNA]</scope>
    <source>
        <strain evidence="5">SCGC AC-742_N10</strain>
    </source>
</reference>
<dbReference type="Pfam" id="PF01329">
    <property type="entry name" value="Pterin_4a"/>
    <property type="match status" value="1"/>
</dbReference>
<dbReference type="SUPFAM" id="SSF55248">
    <property type="entry name" value="PCD-like"/>
    <property type="match status" value="1"/>
</dbReference>
<dbReference type="HAMAP" id="MF_00434">
    <property type="entry name" value="Pterin_4_alpha"/>
    <property type="match status" value="1"/>
</dbReference>
<dbReference type="OMA" id="WAEKWNH"/>